<evidence type="ECO:0000313" key="1">
    <source>
        <dbReference type="EMBL" id="GMQ62501.1"/>
    </source>
</evidence>
<proteinExistence type="predicted"/>
<protein>
    <submittedName>
        <fullName evidence="1">Cobyrinate a,c-diamide synthase</fullName>
    </submittedName>
</protein>
<dbReference type="Proteomes" id="UP001374599">
    <property type="component" value="Unassembled WGS sequence"/>
</dbReference>
<dbReference type="EMBL" id="BTPU01000026">
    <property type="protein sequence ID" value="GMQ62501.1"/>
    <property type="molecule type" value="Genomic_DNA"/>
</dbReference>
<sequence length="459" mass="51469">MSAKAKPRLIISAPHSGTGKTTLTIALMAALCKRGLKVQPYKVGPDYIDPGFHETVTGRPSINLDGWLLEDNVNRYLFDKYNNDADISIIEGVMGLYDGYGSEPMLGSTAHISHLLKSPVILVMNVKGMSTSAAALVHGMKTFRDIPIKGVVINLPMSERHYEILKETIEINTNVPVIGYLPKLDEVKLESRHLGLIQSSEIDDIKSKIDRLGDMITDTIDIDKLIEIAGSGESLEDINRGTASNQYHVHIAVAKDKAFSFHYNENIEMLKESGAQIHYFSPLKDDRLPDECDGIYLVGGYPEVFAKELSSNTNLMEDIRKKADEDIPIYAECGGYMYLHETITNLENETYKMVGIFQGGAYMKKRLQNFGYVSVRADKDTPIFNKDTVFRAHEFHRSVVDRTAEPAYITGSKRDKKWHCGKLYKNVYGMYPHIYFPAEPAIPDKFLDTALTVKTKGDK</sequence>
<organism evidence="1 2">
    <name type="scientific">Vallitalea maricola</name>
    <dbReference type="NCBI Taxonomy" id="3074433"/>
    <lineage>
        <taxon>Bacteria</taxon>
        <taxon>Bacillati</taxon>
        <taxon>Bacillota</taxon>
        <taxon>Clostridia</taxon>
        <taxon>Lachnospirales</taxon>
        <taxon>Vallitaleaceae</taxon>
        <taxon>Vallitalea</taxon>
    </lineage>
</organism>
<comment type="caution">
    <text evidence="1">The sequence shown here is derived from an EMBL/GenBank/DDBJ whole genome shotgun (WGS) entry which is preliminary data.</text>
</comment>
<evidence type="ECO:0000313" key="2">
    <source>
        <dbReference type="Proteomes" id="UP001374599"/>
    </source>
</evidence>
<accession>A0ACB5UHS0</accession>
<reference evidence="1" key="1">
    <citation type="submission" date="2023-09" db="EMBL/GenBank/DDBJ databases">
        <title>Vallitalea sediminicola and Vallitalea maricola sp. nov., anaerobic bacteria isolated from marine sediment.</title>
        <authorList>
            <person name="Hirano S."/>
            <person name="Maeda A."/>
            <person name="Terahara T."/>
            <person name="Mori K."/>
            <person name="Hamada M."/>
            <person name="Matsumoto R."/>
            <person name="Kobayashi T."/>
        </authorList>
    </citation>
    <scope>NUCLEOTIDE SEQUENCE</scope>
    <source>
        <strain evidence="1">AN17-2</strain>
    </source>
</reference>
<gene>
    <name evidence="1" type="ORF">AN2V17_17330</name>
</gene>
<keyword evidence="2" id="KW-1185">Reference proteome</keyword>
<name>A0ACB5UHS0_9FIRM</name>